<feature type="domain" description="DUF4140" evidence="3">
    <location>
        <begin position="25"/>
        <end position="120"/>
    </location>
</feature>
<dbReference type="InterPro" id="IPR011935">
    <property type="entry name" value="CHP02231"/>
</dbReference>
<evidence type="ECO:0000313" key="4">
    <source>
        <dbReference type="EMBL" id="KDR77513.1"/>
    </source>
</evidence>
<dbReference type="Pfam" id="PF13600">
    <property type="entry name" value="DUF4140"/>
    <property type="match status" value="1"/>
</dbReference>
<dbReference type="NCBIfam" id="TIGR02231">
    <property type="entry name" value="mucoidy inhibitor MuiA family protein"/>
    <property type="match status" value="1"/>
</dbReference>
<dbReference type="Proteomes" id="UP000027222">
    <property type="component" value="Unassembled WGS sequence"/>
</dbReference>
<dbReference type="InterPro" id="IPR037291">
    <property type="entry name" value="DUF4139"/>
</dbReference>
<proteinExistence type="predicted"/>
<accession>A0A067TEX8</accession>
<dbReference type="PANTHER" id="PTHR31005:SF8">
    <property type="entry name" value="DUF4139 DOMAIN-CONTAINING PROTEIN"/>
    <property type="match status" value="1"/>
</dbReference>
<evidence type="ECO:0000259" key="3">
    <source>
        <dbReference type="Pfam" id="PF13600"/>
    </source>
</evidence>
<dbReference type="OrthoDB" id="10068793at2759"/>
<keyword evidence="1" id="KW-0175">Coiled coil</keyword>
<dbReference type="EMBL" id="KL142376">
    <property type="protein sequence ID" value="KDR77513.1"/>
    <property type="molecule type" value="Genomic_DNA"/>
</dbReference>
<dbReference type="InterPro" id="IPR025554">
    <property type="entry name" value="DUF4140"/>
</dbReference>
<evidence type="ECO:0000313" key="5">
    <source>
        <dbReference type="Proteomes" id="UP000027222"/>
    </source>
</evidence>
<gene>
    <name evidence="4" type="ORF">GALMADRAFT_65991</name>
</gene>
<evidence type="ECO:0000256" key="1">
    <source>
        <dbReference type="SAM" id="Coils"/>
    </source>
</evidence>
<evidence type="ECO:0008006" key="6">
    <source>
        <dbReference type="Google" id="ProtNLM"/>
    </source>
</evidence>
<sequence>MAKPSRAAANVVELTSVNDSKITNVSLYTGLAEVTRVCSPKLKAGDNKVVISGLPNVLLPESLRVEGHGPCTIHDVSISEMHFAAPSPSTPRLDELLGQRTRVEKALTRCAKSIASVESYQNSMGVQHVEASKLPSVQHGVNSVSEELDDKLLELEERHEELSKDIEEERKALGEAREDGELRQRVSIAIFAERDCDVELVLIYGVSNATWDATYDIYVKMDTKEKAVKLIYKGAITQSTGEAWEDVPLTLETVTPTFGVSIPDLQPWTLSVFKYVPTPVKYAKKSGGLRLGGGEERKMTLYDESESHGGYGAPPPPMVQRNLLVSSKGDINATFAVPGLMTIPSDGASHNVTITELNLDAIMSWVSVPKKSTKAHLTAKIKNESDYTFLNGTASVYVDGSFISRSDIPAVSPQESFECPLGIDPTVRLIYHPRVRKINRPSFTRRTCSYLFDQRITVTNTKATAVEGVKVQEQIPVSEDATIFVNVLSPALVLPRADKKGVFSIPEPVKVGGLATAQWDGAEEPDMDPSLLGKDGKFSWICSIPSQGKLTLLLSWEVVCPYGSDIMGLDV</sequence>
<reference evidence="5" key="1">
    <citation type="journal article" date="2014" name="Proc. Natl. Acad. Sci. U.S.A.">
        <title>Extensive sampling of basidiomycete genomes demonstrates inadequacy of the white-rot/brown-rot paradigm for wood decay fungi.</title>
        <authorList>
            <person name="Riley R."/>
            <person name="Salamov A.A."/>
            <person name="Brown D.W."/>
            <person name="Nagy L.G."/>
            <person name="Floudas D."/>
            <person name="Held B.W."/>
            <person name="Levasseur A."/>
            <person name="Lombard V."/>
            <person name="Morin E."/>
            <person name="Otillar R."/>
            <person name="Lindquist E.A."/>
            <person name="Sun H."/>
            <person name="LaButti K.M."/>
            <person name="Schmutz J."/>
            <person name="Jabbour D."/>
            <person name="Luo H."/>
            <person name="Baker S.E."/>
            <person name="Pisabarro A.G."/>
            <person name="Walton J.D."/>
            <person name="Blanchette R.A."/>
            <person name="Henrissat B."/>
            <person name="Martin F."/>
            <person name="Cullen D."/>
            <person name="Hibbett D.S."/>
            <person name="Grigoriev I.V."/>
        </authorList>
    </citation>
    <scope>NUCLEOTIDE SEQUENCE [LARGE SCALE GENOMIC DNA]</scope>
    <source>
        <strain evidence="5">CBS 339.88</strain>
    </source>
</reference>
<protein>
    <recommendedName>
        <fullName evidence="6">DUF4139 domain-containing protein</fullName>
    </recommendedName>
</protein>
<feature type="domain" description="DUF4139" evidence="2">
    <location>
        <begin position="202"/>
        <end position="503"/>
    </location>
</feature>
<dbReference type="PANTHER" id="PTHR31005">
    <property type="entry name" value="DUF4139 DOMAIN-CONTAINING PROTEIN"/>
    <property type="match status" value="1"/>
</dbReference>
<dbReference type="STRING" id="685588.A0A067TEX8"/>
<dbReference type="AlphaFoldDB" id="A0A067TEX8"/>
<dbReference type="HOGENOM" id="CLU_010457_2_0_1"/>
<name>A0A067TEX8_GALM3</name>
<keyword evidence="5" id="KW-1185">Reference proteome</keyword>
<dbReference type="Pfam" id="PF13598">
    <property type="entry name" value="DUF4139"/>
    <property type="match status" value="1"/>
</dbReference>
<evidence type="ECO:0000259" key="2">
    <source>
        <dbReference type="Pfam" id="PF13598"/>
    </source>
</evidence>
<feature type="coiled-coil region" evidence="1">
    <location>
        <begin position="145"/>
        <end position="179"/>
    </location>
</feature>
<organism evidence="4 5">
    <name type="scientific">Galerina marginata (strain CBS 339.88)</name>
    <dbReference type="NCBI Taxonomy" id="685588"/>
    <lineage>
        <taxon>Eukaryota</taxon>
        <taxon>Fungi</taxon>
        <taxon>Dikarya</taxon>
        <taxon>Basidiomycota</taxon>
        <taxon>Agaricomycotina</taxon>
        <taxon>Agaricomycetes</taxon>
        <taxon>Agaricomycetidae</taxon>
        <taxon>Agaricales</taxon>
        <taxon>Agaricineae</taxon>
        <taxon>Strophariaceae</taxon>
        <taxon>Galerina</taxon>
    </lineage>
</organism>